<keyword evidence="4 6" id="KW-1133">Transmembrane helix</keyword>
<feature type="domain" description="Major facilitator superfamily associated" evidence="7">
    <location>
        <begin position="33"/>
        <end position="537"/>
    </location>
</feature>
<reference evidence="8 9" key="2">
    <citation type="submission" date="2018-11" db="EMBL/GenBank/DDBJ databases">
        <authorList>
            <consortium name="Pathogen Informatics"/>
        </authorList>
    </citation>
    <scope>NUCLEOTIDE SEQUENCE [LARGE SCALE GENOMIC DNA]</scope>
</reference>
<gene>
    <name evidence="8" type="ORF">SBAD_LOCUS5620</name>
</gene>
<dbReference type="OrthoDB" id="5989317at2759"/>
<evidence type="ECO:0000256" key="4">
    <source>
        <dbReference type="ARBA" id="ARBA00022989"/>
    </source>
</evidence>
<feature type="transmembrane region" description="Helical" evidence="6">
    <location>
        <begin position="219"/>
        <end position="241"/>
    </location>
</feature>
<feature type="transmembrane region" description="Helical" evidence="6">
    <location>
        <begin position="96"/>
        <end position="115"/>
    </location>
</feature>
<dbReference type="Gene3D" id="1.20.1250.20">
    <property type="entry name" value="MFS general substrate transporter like domains"/>
    <property type="match status" value="3"/>
</dbReference>
<dbReference type="AlphaFoldDB" id="A0A183IPS3"/>
<feature type="transmembrane region" description="Helical" evidence="6">
    <location>
        <begin position="537"/>
        <end position="556"/>
    </location>
</feature>
<dbReference type="InterPro" id="IPR024989">
    <property type="entry name" value="MFS_assoc_dom"/>
</dbReference>
<feature type="transmembrane region" description="Helical" evidence="6">
    <location>
        <begin position="36"/>
        <end position="56"/>
    </location>
</feature>
<keyword evidence="9" id="KW-1185">Reference proteome</keyword>
<evidence type="ECO:0000313" key="9">
    <source>
        <dbReference type="Proteomes" id="UP000270296"/>
    </source>
</evidence>
<sequence>MIQQKENPLDGGQQQYEQIDSSVFSSINRKLLICKLFYFFFYGAFGSLFPLISIYFKQLAMNPLQVGILIGIRPFVEFASAPLWGSFADRIKRGKMVLLFSLVCWIVFTLALNFVQPASPFCLVGNKSHEVLIPSNTGRRNGLLNADEAATMNVETMLAVADIDDFYTRERLRHAQPFGVAPSILDKDYVLNYDPAKQGNLVSPPHSKKVYRKSAVEEVFMLLLVLIIIGEFFSAPAITLVDSCTLNYLGDRPNYYGRQRMFGSIGWALAMFVIGIMLDYSLVFPSHPCGLNVREKNYTLCFASFSILMSCALITATQFQFPEHEENPRQAYSRILDSQNSKVDPAVAEKARAKAPEFRKVQRGPKWLTVMKTFASPHYMAFLFVTWWMGFGIGIVFCFLFWHLQDLGGSPSLYGMASVINHLSEVCAYFFSFRLINKVGHVRVLYIGLLANLARFLYVSWLEDPWWVLPFEFVQGLTHAAVWAAATSYISLAAPPEYKSSAQGLLQGIHHGFGRGCGALLGGVVISYTGTAVMFRAYGFACLVILFIFIIINRYVKTDGIKYQQGIFPDEDQATLAPHGIPMNVPYSPTEEKLADSFSGTGNYGATDPMQEAYDRYVHEPYDKPVRFEQLPDKLSTNYHKF</sequence>
<keyword evidence="5 6" id="KW-0472">Membrane</keyword>
<dbReference type="EMBL" id="UZAM01009123">
    <property type="protein sequence ID" value="VDP07781.1"/>
    <property type="molecule type" value="Genomic_DNA"/>
</dbReference>
<dbReference type="GO" id="GO:0016020">
    <property type="term" value="C:membrane"/>
    <property type="evidence" value="ECO:0007669"/>
    <property type="project" value="UniProtKB-SubCell"/>
</dbReference>
<feature type="transmembrane region" description="Helical" evidence="6">
    <location>
        <begin position="262"/>
        <end position="285"/>
    </location>
</feature>
<feature type="transmembrane region" description="Helical" evidence="6">
    <location>
        <begin position="444"/>
        <end position="461"/>
    </location>
</feature>
<evidence type="ECO:0000256" key="6">
    <source>
        <dbReference type="SAM" id="Phobius"/>
    </source>
</evidence>
<reference evidence="10" key="1">
    <citation type="submission" date="2016-06" db="UniProtKB">
        <authorList>
            <consortium name="WormBaseParasite"/>
        </authorList>
    </citation>
    <scope>IDENTIFICATION</scope>
</reference>
<evidence type="ECO:0000259" key="7">
    <source>
        <dbReference type="Pfam" id="PF12832"/>
    </source>
</evidence>
<feature type="transmembrane region" description="Helical" evidence="6">
    <location>
        <begin position="62"/>
        <end position="84"/>
    </location>
</feature>
<name>A0A183IPS3_9BILA</name>
<evidence type="ECO:0000313" key="10">
    <source>
        <dbReference type="WBParaSite" id="SBAD_0000584301-mRNA-1"/>
    </source>
</evidence>
<evidence type="ECO:0000313" key="8">
    <source>
        <dbReference type="EMBL" id="VDP07781.1"/>
    </source>
</evidence>
<feature type="transmembrane region" description="Helical" evidence="6">
    <location>
        <begin position="297"/>
        <end position="319"/>
    </location>
</feature>
<accession>A0A183IPS3</accession>
<evidence type="ECO:0000256" key="5">
    <source>
        <dbReference type="ARBA" id="ARBA00023136"/>
    </source>
</evidence>
<feature type="transmembrane region" description="Helical" evidence="6">
    <location>
        <begin position="381"/>
        <end position="402"/>
    </location>
</feature>
<dbReference type="PANTHER" id="PTHR16172:SF2">
    <property type="entry name" value="MAJOR FACILITATOR SUPERFAMILY DOMAIN-CONTAINING PROTEIN 6"/>
    <property type="match status" value="1"/>
</dbReference>
<dbReference type="WBParaSite" id="SBAD_0000584301-mRNA-1">
    <property type="protein sequence ID" value="SBAD_0000584301-mRNA-1"/>
    <property type="gene ID" value="SBAD_0000584301"/>
</dbReference>
<dbReference type="InterPro" id="IPR051717">
    <property type="entry name" value="MFS_MFSD6"/>
</dbReference>
<comment type="subcellular location">
    <subcellularLocation>
        <location evidence="1">Membrane</location>
        <topology evidence="1">Multi-pass membrane protein</topology>
    </subcellularLocation>
</comment>
<dbReference type="SUPFAM" id="SSF103473">
    <property type="entry name" value="MFS general substrate transporter"/>
    <property type="match status" value="1"/>
</dbReference>
<dbReference type="Proteomes" id="UP000270296">
    <property type="component" value="Unassembled WGS sequence"/>
</dbReference>
<organism evidence="10">
    <name type="scientific">Soboliphyme baturini</name>
    <dbReference type="NCBI Taxonomy" id="241478"/>
    <lineage>
        <taxon>Eukaryota</taxon>
        <taxon>Metazoa</taxon>
        <taxon>Ecdysozoa</taxon>
        <taxon>Nematoda</taxon>
        <taxon>Enoplea</taxon>
        <taxon>Dorylaimia</taxon>
        <taxon>Dioctophymatida</taxon>
        <taxon>Dioctophymatoidea</taxon>
        <taxon>Soboliphymatidae</taxon>
        <taxon>Soboliphyme</taxon>
    </lineage>
</organism>
<keyword evidence="3 6" id="KW-0812">Transmembrane</keyword>
<evidence type="ECO:0000256" key="1">
    <source>
        <dbReference type="ARBA" id="ARBA00004141"/>
    </source>
</evidence>
<dbReference type="Pfam" id="PF12832">
    <property type="entry name" value="MFS_1_like"/>
    <property type="match status" value="1"/>
</dbReference>
<comment type="similarity">
    <text evidence="2">Belongs to the major facilitator superfamily. MFSD6 family.</text>
</comment>
<proteinExistence type="inferred from homology"/>
<dbReference type="PANTHER" id="PTHR16172">
    <property type="entry name" value="MAJOR FACILITATOR SUPERFAMILY DOMAIN-CONTAINING PROTEIN 6-LIKE"/>
    <property type="match status" value="1"/>
</dbReference>
<evidence type="ECO:0000256" key="3">
    <source>
        <dbReference type="ARBA" id="ARBA00022692"/>
    </source>
</evidence>
<dbReference type="CDD" id="cd17335">
    <property type="entry name" value="MFS_MFSD6"/>
    <property type="match status" value="1"/>
</dbReference>
<dbReference type="InterPro" id="IPR036259">
    <property type="entry name" value="MFS_trans_sf"/>
</dbReference>
<evidence type="ECO:0000256" key="2">
    <source>
        <dbReference type="ARBA" id="ARBA00005241"/>
    </source>
</evidence>
<protein>
    <submittedName>
        <fullName evidence="10">MFS_1_like domain-containing protein</fullName>
    </submittedName>
</protein>
<feature type="transmembrane region" description="Helical" evidence="6">
    <location>
        <begin position="414"/>
        <end position="432"/>
    </location>
</feature>